<dbReference type="Pfam" id="PF13362">
    <property type="entry name" value="Toprim_3"/>
    <property type="match status" value="1"/>
</dbReference>
<organism evidence="2 3">
    <name type="scientific">Thiothrix lacustris</name>
    <dbReference type="NCBI Taxonomy" id="525917"/>
    <lineage>
        <taxon>Bacteria</taxon>
        <taxon>Pseudomonadati</taxon>
        <taxon>Pseudomonadota</taxon>
        <taxon>Gammaproteobacteria</taxon>
        <taxon>Thiotrichales</taxon>
        <taxon>Thiotrichaceae</taxon>
        <taxon>Thiothrix</taxon>
    </lineage>
</organism>
<proteinExistence type="predicted"/>
<evidence type="ECO:0000259" key="1">
    <source>
        <dbReference type="Pfam" id="PF13362"/>
    </source>
</evidence>
<dbReference type="AlphaFoldDB" id="A0A1Y1QXE0"/>
<dbReference type="CDD" id="cd01029">
    <property type="entry name" value="TOPRIM_primases"/>
    <property type="match status" value="1"/>
</dbReference>
<dbReference type="InterPro" id="IPR006171">
    <property type="entry name" value="TOPRIM_dom"/>
</dbReference>
<sequence>MSIDYTNLQADMTANIGYSFGNLKQDGLWHDGGDTANKGKCRYIVIQHVKGVIVRYHDHRQGDEYFTWKSWGTDNTRLSPEEYAQRKAEIDAYNAKQQEAAALLRAQRIARQRQTWATSQPANPEHPYLLRKQVGAFGIRQRGEALLIPIRDVSGQLQALQYIYPVKREMADGGLSDKQIFGSKRGNFHHIGKPSTPTDTVYICEGYATGATLHQITGQCVVIAFDAGNLQPVGEAIRTRYPHAELVFAADNDLGVKAGTIENPGIHYARQAAIACKGYLLTPKTSVKADFNDLMTTTSEAA</sequence>
<dbReference type="Proteomes" id="UP000192491">
    <property type="component" value="Unassembled WGS sequence"/>
</dbReference>
<evidence type="ECO:0000313" key="3">
    <source>
        <dbReference type="Proteomes" id="UP000192491"/>
    </source>
</evidence>
<name>A0A1Y1QXE0_9GAMM</name>
<evidence type="ECO:0000313" key="2">
    <source>
        <dbReference type="EMBL" id="OQX15728.1"/>
    </source>
</evidence>
<comment type="caution">
    <text evidence="2">The sequence shown here is derived from an EMBL/GenBank/DDBJ whole genome shotgun (WGS) entry which is preliminary data.</text>
</comment>
<dbReference type="EMBL" id="MTEJ01000011">
    <property type="protein sequence ID" value="OQX15728.1"/>
    <property type="molecule type" value="Genomic_DNA"/>
</dbReference>
<protein>
    <recommendedName>
        <fullName evidence="1">Toprim domain-containing protein</fullName>
    </recommendedName>
</protein>
<feature type="domain" description="Toprim" evidence="1">
    <location>
        <begin position="201"/>
        <end position="299"/>
    </location>
</feature>
<reference evidence="2 3" key="1">
    <citation type="submission" date="2017-01" db="EMBL/GenBank/DDBJ databases">
        <title>Novel large sulfur bacteria in the metagenomes of groundwater-fed chemosynthetic microbial mats in the Lake Huron basin.</title>
        <authorList>
            <person name="Sharrar A.M."/>
            <person name="Flood B.E."/>
            <person name="Bailey J.V."/>
            <person name="Jones D.S."/>
            <person name="Biddanda B."/>
            <person name="Ruberg S.A."/>
            <person name="Marcus D.N."/>
            <person name="Dick G.J."/>
        </authorList>
    </citation>
    <scope>NUCLEOTIDE SEQUENCE [LARGE SCALE GENOMIC DNA]</scope>
    <source>
        <strain evidence="2">A8</strain>
    </source>
</reference>
<dbReference type="InterPro" id="IPR034154">
    <property type="entry name" value="TOPRIM_DnaG/twinkle"/>
</dbReference>
<gene>
    <name evidence="2" type="ORF">BWK73_05835</name>
</gene>
<accession>A0A1Y1QXE0</accession>